<organism evidence="1 2">
    <name type="scientific">Flavobacterium cerinum</name>
    <dbReference type="NCBI Taxonomy" id="2502784"/>
    <lineage>
        <taxon>Bacteria</taxon>
        <taxon>Pseudomonadati</taxon>
        <taxon>Bacteroidota</taxon>
        <taxon>Flavobacteriia</taxon>
        <taxon>Flavobacteriales</taxon>
        <taxon>Flavobacteriaceae</taxon>
        <taxon>Flavobacterium</taxon>
    </lineage>
</organism>
<gene>
    <name evidence="1" type="ORF">NOX80_13380</name>
</gene>
<accession>A0ABY5IPD3</accession>
<evidence type="ECO:0008006" key="3">
    <source>
        <dbReference type="Google" id="ProtNLM"/>
    </source>
</evidence>
<protein>
    <recommendedName>
        <fullName evidence="3">Lipoprotein</fullName>
    </recommendedName>
</protein>
<dbReference type="EMBL" id="CP101751">
    <property type="protein sequence ID" value="UUC44619.1"/>
    <property type="molecule type" value="Genomic_DNA"/>
</dbReference>
<dbReference type="RefSeq" id="WP_256550299.1">
    <property type="nucleotide sequence ID" value="NZ_CP101751.1"/>
</dbReference>
<keyword evidence="2" id="KW-1185">Reference proteome</keyword>
<name>A0ABY5IPD3_9FLAO</name>
<sequence length="102" mass="11812">MKNRIFILLLIILCFSCSKSTKSIIWYDKIVVNAINKDEENAENYRIALGISAQVFYLSSKTENFPQLLNKLSKSYREQKPVKIGIENGTNQIREVIMIIKK</sequence>
<reference evidence="1" key="1">
    <citation type="submission" date="2022-07" db="EMBL/GenBank/DDBJ databases">
        <title>Isolation, identification, and degradation of a PFOSA degrading strain from sewage treatment plant.</title>
        <authorList>
            <person name="Zhang L."/>
            <person name="Huo Y."/>
        </authorList>
    </citation>
    <scope>NUCLEOTIDE SEQUENCE</scope>
    <source>
        <strain evidence="1">C1</strain>
    </source>
</reference>
<evidence type="ECO:0000313" key="2">
    <source>
        <dbReference type="Proteomes" id="UP001059844"/>
    </source>
</evidence>
<dbReference type="Proteomes" id="UP001059844">
    <property type="component" value="Chromosome"/>
</dbReference>
<proteinExistence type="predicted"/>
<evidence type="ECO:0000313" key="1">
    <source>
        <dbReference type="EMBL" id="UUC44619.1"/>
    </source>
</evidence>